<evidence type="ECO:0000313" key="5">
    <source>
        <dbReference type="Proteomes" id="UP001152795"/>
    </source>
</evidence>
<proteinExistence type="predicted"/>
<reference evidence="4" key="1">
    <citation type="submission" date="2020-04" db="EMBL/GenBank/DDBJ databases">
        <authorList>
            <person name="Alioto T."/>
            <person name="Alioto T."/>
            <person name="Gomez Garrido J."/>
        </authorList>
    </citation>
    <scope>NUCLEOTIDE SEQUENCE</scope>
    <source>
        <strain evidence="4">A484AB</strain>
    </source>
</reference>
<evidence type="ECO:0000256" key="2">
    <source>
        <dbReference type="ARBA" id="ARBA00023157"/>
    </source>
</evidence>
<dbReference type="Pfam" id="PF23283">
    <property type="entry name" value="D8C_UMOD"/>
    <property type="match status" value="1"/>
</dbReference>
<keyword evidence="5" id="KW-1185">Reference proteome</keyword>
<feature type="domain" description="UMOD/GP2/OIT3-like D8C" evidence="3">
    <location>
        <begin position="38"/>
        <end position="81"/>
    </location>
</feature>
<dbReference type="AlphaFoldDB" id="A0A7D9EUF9"/>
<gene>
    <name evidence="4" type="ORF">PACLA_8A011413</name>
</gene>
<feature type="non-terminal residue" evidence="4">
    <location>
        <position position="1"/>
    </location>
</feature>
<name>A0A7D9EUF9_PARCT</name>
<protein>
    <recommendedName>
        <fullName evidence="3">UMOD/GP2/OIT3-like D8C domain-containing protein</fullName>
    </recommendedName>
</protein>
<evidence type="ECO:0000313" key="4">
    <source>
        <dbReference type="EMBL" id="CAB4015532.1"/>
    </source>
</evidence>
<dbReference type="OrthoDB" id="2015116at2759"/>
<accession>A0A7D9EUF9</accession>
<comment type="caution">
    <text evidence="4">The sequence shown here is derived from an EMBL/GenBank/DDBJ whole genome shotgun (WGS) entry which is preliminary data.</text>
</comment>
<sequence>TPKECFVYTWLNESNRNEKYLPRERHCDSSLSTGWYKFGGGAGIKLSTTCYNGPICGTTAHGWLSGGHPTVAEGKENSIMCTN</sequence>
<dbReference type="InterPro" id="IPR057774">
    <property type="entry name" value="D8C_UMOD/GP2/OIT3-like"/>
</dbReference>
<evidence type="ECO:0000259" key="3">
    <source>
        <dbReference type="Pfam" id="PF23283"/>
    </source>
</evidence>
<dbReference type="EMBL" id="CACRXK020008753">
    <property type="protein sequence ID" value="CAB4015532.1"/>
    <property type="molecule type" value="Genomic_DNA"/>
</dbReference>
<keyword evidence="2" id="KW-1015">Disulfide bond</keyword>
<evidence type="ECO:0000256" key="1">
    <source>
        <dbReference type="ARBA" id="ARBA00022729"/>
    </source>
</evidence>
<keyword evidence="1" id="KW-0732">Signal</keyword>
<dbReference type="Proteomes" id="UP001152795">
    <property type="component" value="Unassembled WGS sequence"/>
</dbReference>
<organism evidence="4 5">
    <name type="scientific">Paramuricea clavata</name>
    <name type="common">Red gorgonian</name>
    <name type="synonym">Violescent sea-whip</name>
    <dbReference type="NCBI Taxonomy" id="317549"/>
    <lineage>
        <taxon>Eukaryota</taxon>
        <taxon>Metazoa</taxon>
        <taxon>Cnidaria</taxon>
        <taxon>Anthozoa</taxon>
        <taxon>Octocorallia</taxon>
        <taxon>Malacalcyonacea</taxon>
        <taxon>Plexauridae</taxon>
        <taxon>Paramuricea</taxon>
    </lineage>
</organism>